<gene>
    <name evidence="2" type="ORF">DFQ10_109180</name>
</gene>
<dbReference type="EMBL" id="QRDV01000009">
    <property type="protein sequence ID" value="RED42283.1"/>
    <property type="molecule type" value="Genomic_DNA"/>
</dbReference>
<dbReference type="Proteomes" id="UP000256980">
    <property type="component" value="Unassembled WGS sequence"/>
</dbReference>
<keyword evidence="3" id="KW-1185">Reference proteome</keyword>
<evidence type="ECO:0000313" key="2">
    <source>
        <dbReference type="EMBL" id="RED42283.1"/>
    </source>
</evidence>
<dbReference type="RefSeq" id="WP_115818636.1">
    <property type="nucleotide sequence ID" value="NZ_QRDV01000009.1"/>
</dbReference>
<feature type="signal peptide" evidence="1">
    <location>
        <begin position="1"/>
        <end position="19"/>
    </location>
</feature>
<reference evidence="2 3" key="1">
    <citation type="submission" date="2018-07" db="EMBL/GenBank/DDBJ databases">
        <title>Genomic Encyclopedia of Type Strains, Phase III (KMG-III): the genomes of soil and plant-associated and newly described type strains.</title>
        <authorList>
            <person name="Whitman W."/>
        </authorList>
    </citation>
    <scope>NUCLEOTIDE SEQUENCE [LARGE SCALE GENOMIC DNA]</scope>
    <source>
        <strain evidence="2 3">CECT 7946</strain>
    </source>
</reference>
<name>A0A3D9H0B2_9FLAO</name>
<proteinExistence type="predicted"/>
<keyword evidence="1" id="KW-0732">Signal</keyword>
<organism evidence="2 3">
    <name type="scientific">Winogradskyella eximia</name>
    <dbReference type="NCBI Taxonomy" id="262006"/>
    <lineage>
        <taxon>Bacteria</taxon>
        <taxon>Pseudomonadati</taxon>
        <taxon>Bacteroidota</taxon>
        <taxon>Flavobacteriia</taxon>
        <taxon>Flavobacteriales</taxon>
        <taxon>Flavobacteriaceae</taxon>
        <taxon>Winogradskyella</taxon>
    </lineage>
</organism>
<evidence type="ECO:0000313" key="3">
    <source>
        <dbReference type="Proteomes" id="UP000256980"/>
    </source>
</evidence>
<feature type="chain" id="PRO_5017617277" evidence="1">
    <location>
        <begin position="20"/>
        <end position="502"/>
    </location>
</feature>
<dbReference type="OrthoDB" id="1398953at2"/>
<protein>
    <submittedName>
        <fullName evidence="2">Uncharacterized protein</fullName>
    </submittedName>
</protein>
<accession>A0A3D9H0B2</accession>
<dbReference type="AlphaFoldDB" id="A0A3D9H0B2"/>
<evidence type="ECO:0000256" key="1">
    <source>
        <dbReference type="SAM" id="SignalP"/>
    </source>
</evidence>
<sequence length="502" mass="56901">MKSLLFSICSIICVITFQAQEQTFADFEWSELTNNRVSGSLSPILAFPSESGFTMYSVEKFGSQFYAPKIINITKFDAFGKPTSAIDFKLPIRLLKDAALLKIIEGDNKLYFFSNIAVKKDGKNVLYAQIYDNETHRVSDPIELYTIPFEKINNSGFFEIASSSNKRTFAVLVNQLFEKKTNEAITVLTFDENLNKLSESTHTLSFESDRAYNESLFVENDATVNIIKKTDTFKKHPITTIITVKGNDVKEQQVSTEGFYISDSKVISYNDSQFLVGFATDNAKPTVSVGGAKDDSFFIYNISEGNLIKNQKWSQDTRKRVLGKGYLNLKIKDVLMDNEIVYLIGDCYSTDSEEIDGKNFEYNYTHRFGPGIVIKLDINGSVIYETPINYGEDYLNRMEVLGSFFPFLDNGQFFVLANEKEYILKNKKIVFGSEKANAKAIVLKSFDDEGNIKTIPFWNSETGGENQYATFAPTQTILIKDKAFYIYATGKEKHKFGKMTLK</sequence>
<comment type="caution">
    <text evidence="2">The sequence shown here is derived from an EMBL/GenBank/DDBJ whole genome shotgun (WGS) entry which is preliminary data.</text>
</comment>